<dbReference type="AlphaFoldDB" id="A0AAJ0DHG7"/>
<reference evidence="3" key="1">
    <citation type="submission" date="2023-04" db="EMBL/GenBank/DDBJ databases">
        <title>Black Yeasts Isolated from many extreme environments.</title>
        <authorList>
            <person name="Coleine C."/>
            <person name="Stajich J.E."/>
            <person name="Selbmann L."/>
        </authorList>
    </citation>
    <scope>NUCLEOTIDE SEQUENCE</scope>
    <source>
        <strain evidence="3">CCFEE 5312</strain>
    </source>
</reference>
<keyword evidence="4" id="KW-1185">Reference proteome</keyword>
<dbReference type="Proteomes" id="UP001271007">
    <property type="component" value="Unassembled WGS sequence"/>
</dbReference>
<evidence type="ECO:0000256" key="2">
    <source>
        <dbReference type="SAM" id="MobiDB-lite"/>
    </source>
</evidence>
<feature type="region of interest" description="Disordered" evidence="2">
    <location>
        <begin position="131"/>
        <end position="189"/>
    </location>
</feature>
<sequence length="437" mass="47161">MNDVLPPVIFLDKCDLPAITPTAALGTSAMTSLIHDTAGEYDTDVDESGSSVGFSGLTQNRGFVSTSSTAHGDSAGARQAANSVSHLDNNIDAGNVDSSARTPQRYSNELFRMPNGSYQISCMSTMLRRRGVSGFPPPPLRIDYRSATRSSTSRPANNQDGEAGEALSEAASDRTSTTGALTPTTEDEMDSQLDQVKFETASEAMKVAEADLIACEAAYAQVQAEAKKDIDIHCVVRQATEAKMVETRAAVEEALKELSATKAAIVRMAKEVRESEEAEDDEFDLFGEEDPLGLRRMEAAEGGGCIQRACVMAPAHQTYGKAPIQPSPQHSNLTTASAGLTYAIQEVADYGLNLLTAPDWVDSEREMAIYKTQIFSAPDWVEGKREKAEDGDGWVYQARGKAPIQVSPPYNNLTTASAGLDDQIHSSYNEERSTWYE</sequence>
<dbReference type="EMBL" id="JAWDJX010000033">
    <property type="protein sequence ID" value="KAK3050337.1"/>
    <property type="molecule type" value="Genomic_DNA"/>
</dbReference>
<evidence type="ECO:0000256" key="1">
    <source>
        <dbReference type="SAM" id="Coils"/>
    </source>
</evidence>
<accession>A0AAJ0DHG7</accession>
<keyword evidence="1" id="KW-0175">Coiled coil</keyword>
<feature type="compositionally biased region" description="Polar residues" evidence="2">
    <location>
        <begin position="173"/>
        <end position="184"/>
    </location>
</feature>
<name>A0AAJ0DHG7_9PEZI</name>
<evidence type="ECO:0000313" key="4">
    <source>
        <dbReference type="Proteomes" id="UP001271007"/>
    </source>
</evidence>
<evidence type="ECO:0000313" key="3">
    <source>
        <dbReference type="EMBL" id="KAK3050337.1"/>
    </source>
</evidence>
<protein>
    <submittedName>
        <fullName evidence="3">Uncharacterized protein</fullName>
    </submittedName>
</protein>
<gene>
    <name evidence="3" type="ORF">LTR09_008486</name>
</gene>
<feature type="compositionally biased region" description="Low complexity" evidence="2">
    <location>
        <begin position="145"/>
        <end position="154"/>
    </location>
</feature>
<proteinExistence type="predicted"/>
<feature type="coiled-coil region" evidence="1">
    <location>
        <begin position="205"/>
        <end position="271"/>
    </location>
</feature>
<comment type="caution">
    <text evidence="3">The sequence shown here is derived from an EMBL/GenBank/DDBJ whole genome shotgun (WGS) entry which is preliminary data.</text>
</comment>
<organism evidence="3 4">
    <name type="scientific">Extremus antarcticus</name>
    <dbReference type="NCBI Taxonomy" id="702011"/>
    <lineage>
        <taxon>Eukaryota</taxon>
        <taxon>Fungi</taxon>
        <taxon>Dikarya</taxon>
        <taxon>Ascomycota</taxon>
        <taxon>Pezizomycotina</taxon>
        <taxon>Dothideomycetes</taxon>
        <taxon>Dothideomycetidae</taxon>
        <taxon>Mycosphaerellales</taxon>
        <taxon>Extremaceae</taxon>
        <taxon>Extremus</taxon>
    </lineage>
</organism>